<dbReference type="RefSeq" id="WP_369601553.1">
    <property type="nucleotide sequence ID" value="NZ_CP154858.1"/>
</dbReference>
<organism evidence="1">
    <name type="scientific">Thermohahella caldifontis</name>
    <dbReference type="NCBI Taxonomy" id="3142973"/>
    <lineage>
        <taxon>Bacteria</taxon>
        <taxon>Pseudomonadati</taxon>
        <taxon>Pseudomonadota</taxon>
        <taxon>Gammaproteobacteria</taxon>
        <taxon>Oceanospirillales</taxon>
        <taxon>Hahellaceae</taxon>
        <taxon>Thermohahella</taxon>
    </lineage>
</organism>
<dbReference type="AlphaFoldDB" id="A0AB39UW62"/>
<sequence>MNNDERYIEIVRACLRALNATVRGESDRTAAIESAYRAIDDAFSAQFKDYQQLIAELTQTLNTIAHTTDAAQARALAQEALQKLGGGQAAH</sequence>
<proteinExistence type="predicted"/>
<protein>
    <submittedName>
        <fullName evidence="1">Uncharacterized protein</fullName>
    </submittedName>
</protein>
<reference evidence="1" key="1">
    <citation type="submission" date="2024-05" db="EMBL/GenBank/DDBJ databases">
        <title>Genome sequencing of novel strain.</title>
        <authorList>
            <person name="Ganbat D."/>
            <person name="Ganbat S."/>
            <person name="Lee S.-J."/>
        </authorList>
    </citation>
    <scope>NUCLEOTIDE SEQUENCE</scope>
    <source>
        <strain evidence="1">SMD15-11</strain>
    </source>
</reference>
<evidence type="ECO:0000313" key="1">
    <source>
        <dbReference type="EMBL" id="XDT72547.1"/>
    </source>
</evidence>
<accession>A0AB39UW62</accession>
<name>A0AB39UW62_9GAMM</name>
<dbReference type="KEGG" id="tcd:AAIA72_00750"/>
<dbReference type="EMBL" id="CP154858">
    <property type="protein sequence ID" value="XDT72547.1"/>
    <property type="molecule type" value="Genomic_DNA"/>
</dbReference>
<gene>
    <name evidence="1" type="ORF">AAIA72_00750</name>
</gene>